<reference evidence="3 4" key="1">
    <citation type="submission" date="2019-05" db="EMBL/GenBank/DDBJ databases">
        <authorList>
            <person name="Pankratov T."/>
            <person name="Grouzdev D."/>
        </authorList>
    </citation>
    <scope>NUCLEOTIDE SEQUENCE [LARGE SCALE GENOMIC DNA]</scope>
    <source>
        <strain evidence="3 4">KEBCLARHB70R</strain>
    </source>
</reference>
<feature type="transmembrane region" description="Helical" evidence="1">
    <location>
        <begin position="47"/>
        <end position="65"/>
    </location>
</feature>
<keyword evidence="1" id="KW-0812">Transmembrane</keyword>
<feature type="transmembrane region" description="Helical" evidence="1">
    <location>
        <begin position="233"/>
        <end position="250"/>
    </location>
</feature>
<accession>A0A5R9J9N0</accession>
<feature type="transmembrane region" description="Helical" evidence="1">
    <location>
        <begin position="285"/>
        <end position="303"/>
    </location>
</feature>
<keyword evidence="1" id="KW-0472">Membrane</keyword>
<keyword evidence="1" id="KW-1133">Transmembrane helix</keyword>
<keyword evidence="4" id="KW-1185">Reference proteome</keyword>
<proteinExistence type="predicted"/>
<feature type="transmembrane region" description="Helical" evidence="1">
    <location>
        <begin position="171"/>
        <end position="188"/>
    </location>
</feature>
<feature type="transmembrane region" description="Helical" evidence="1">
    <location>
        <begin position="315"/>
        <end position="334"/>
    </location>
</feature>
<name>A0A5R9J9N0_9PROT</name>
<feature type="transmembrane region" description="Helical" evidence="1">
    <location>
        <begin position="85"/>
        <end position="105"/>
    </location>
</feature>
<evidence type="ECO:0000259" key="2">
    <source>
        <dbReference type="Pfam" id="PF01757"/>
    </source>
</evidence>
<keyword evidence="3" id="KW-0808">Transferase</keyword>
<dbReference type="Proteomes" id="UP000305654">
    <property type="component" value="Unassembled WGS sequence"/>
</dbReference>
<dbReference type="OrthoDB" id="9796461at2"/>
<evidence type="ECO:0000313" key="4">
    <source>
        <dbReference type="Proteomes" id="UP000305654"/>
    </source>
</evidence>
<evidence type="ECO:0000256" key="1">
    <source>
        <dbReference type="SAM" id="Phobius"/>
    </source>
</evidence>
<protein>
    <submittedName>
        <fullName evidence="3">Acyltransferase</fullName>
    </submittedName>
</protein>
<keyword evidence="3" id="KW-0012">Acyltransferase</keyword>
<organism evidence="3 4">
    <name type="scientific">Lichenicoccus roseus</name>
    <dbReference type="NCBI Taxonomy" id="2683649"/>
    <lineage>
        <taxon>Bacteria</taxon>
        <taxon>Pseudomonadati</taxon>
        <taxon>Pseudomonadota</taxon>
        <taxon>Alphaproteobacteria</taxon>
        <taxon>Acetobacterales</taxon>
        <taxon>Acetobacteraceae</taxon>
        <taxon>Lichenicoccus</taxon>
    </lineage>
</organism>
<dbReference type="EMBL" id="VCDI01000003">
    <property type="protein sequence ID" value="TLU72301.1"/>
    <property type="molecule type" value="Genomic_DNA"/>
</dbReference>
<feature type="transmembrane region" description="Helical" evidence="1">
    <location>
        <begin position="146"/>
        <end position="164"/>
    </location>
</feature>
<dbReference type="Pfam" id="PF01757">
    <property type="entry name" value="Acyl_transf_3"/>
    <property type="match status" value="1"/>
</dbReference>
<dbReference type="PANTHER" id="PTHR23028">
    <property type="entry name" value="ACETYLTRANSFERASE"/>
    <property type="match status" value="1"/>
</dbReference>
<feature type="domain" description="Acyltransferase 3" evidence="2">
    <location>
        <begin position="17"/>
        <end position="334"/>
    </location>
</feature>
<sequence length="363" mass="39951">MEGMAAPVAYVGRYDLLDALRGIAALGVASYQLGRCTGAPIWMPHGWLAADFFFLLSGFVLAHAYSERLPGLSPFQFMLLRARRLLPLSMLGVVAGALARVLRWWSDPPAAGSVTHLLGANGFNLLLVPNPLPGGAAGQWLFPGNVVLWSLTFEILVNLLWATIMIRAGRLLLGGFVLSAALLLASIAQRHGSLDLGYDWQAAGGGLARALFGFFLGVLLWRLRPLMVPSRTMSWVAAVSLVAVLSLPATHWQVDLMMVLVALPAILWLSIGLEPRRQQPMFRWLGETSYPLYVIHMPIMGIVETWLRHHPGWRGSLWVDAVVPPIVLLAWLLCRCYERPIRRLLQRRHPVHPPPTAVAVAGD</sequence>
<gene>
    <name evidence="3" type="ORF">FE263_09425</name>
</gene>
<dbReference type="AlphaFoldDB" id="A0A5R9J9N0"/>
<comment type="caution">
    <text evidence="3">The sequence shown here is derived from an EMBL/GenBank/DDBJ whole genome shotgun (WGS) entry which is preliminary data.</text>
</comment>
<dbReference type="GO" id="GO:0016747">
    <property type="term" value="F:acyltransferase activity, transferring groups other than amino-acyl groups"/>
    <property type="evidence" value="ECO:0007669"/>
    <property type="project" value="InterPro"/>
</dbReference>
<evidence type="ECO:0000313" key="3">
    <source>
        <dbReference type="EMBL" id="TLU72301.1"/>
    </source>
</evidence>
<dbReference type="InterPro" id="IPR002656">
    <property type="entry name" value="Acyl_transf_3_dom"/>
</dbReference>
<feature type="transmembrane region" description="Helical" evidence="1">
    <location>
        <begin position="200"/>
        <end position="221"/>
    </location>
</feature>
<dbReference type="InterPro" id="IPR050879">
    <property type="entry name" value="Acyltransferase_3"/>
</dbReference>
<feature type="transmembrane region" description="Helical" evidence="1">
    <location>
        <begin position="256"/>
        <end position="273"/>
    </location>
</feature>